<dbReference type="EMBL" id="SJPS01000001">
    <property type="protein sequence ID" value="TWU30155.1"/>
    <property type="molecule type" value="Genomic_DNA"/>
</dbReference>
<gene>
    <name evidence="1" type="ORF">Pla144_09410</name>
</gene>
<dbReference type="SUPFAM" id="SSF53254">
    <property type="entry name" value="Phosphoglycerate mutase-like"/>
    <property type="match status" value="1"/>
</dbReference>
<dbReference type="Gene3D" id="3.40.50.1240">
    <property type="entry name" value="Phosphoglycerate mutase-like"/>
    <property type="match status" value="1"/>
</dbReference>
<dbReference type="OrthoDB" id="280692at2"/>
<organism evidence="1 2">
    <name type="scientific">Bythopirellula polymerisocia</name>
    <dbReference type="NCBI Taxonomy" id="2528003"/>
    <lineage>
        <taxon>Bacteria</taxon>
        <taxon>Pseudomonadati</taxon>
        <taxon>Planctomycetota</taxon>
        <taxon>Planctomycetia</taxon>
        <taxon>Pirellulales</taxon>
        <taxon>Lacipirellulaceae</taxon>
        <taxon>Bythopirellula</taxon>
    </lineage>
</organism>
<dbReference type="RefSeq" id="WP_146448115.1">
    <property type="nucleotide sequence ID" value="NZ_SJPS01000001.1"/>
</dbReference>
<proteinExistence type="predicted"/>
<dbReference type="Proteomes" id="UP000318437">
    <property type="component" value="Unassembled WGS sequence"/>
</dbReference>
<sequence>MNIFIARHAWAYEFGDPRWPDDSQRELEPEGAERYMQVVQTLAERGFAPELVATSPYTRCAQTAEIIAEYTSQKPDVVPLDALEPGSSFEALLKWSRDSECESVCWVGHAPDVGWLTAALVGDSGASLRFAKGSVASVRMDEGIVPGAGELMWLATAKVLGV</sequence>
<dbReference type="CDD" id="cd07067">
    <property type="entry name" value="HP_PGM_like"/>
    <property type="match status" value="1"/>
</dbReference>
<evidence type="ECO:0000313" key="1">
    <source>
        <dbReference type="EMBL" id="TWU30155.1"/>
    </source>
</evidence>
<comment type="caution">
    <text evidence="1">The sequence shown here is derived from an EMBL/GenBank/DDBJ whole genome shotgun (WGS) entry which is preliminary data.</text>
</comment>
<keyword evidence="2" id="KW-1185">Reference proteome</keyword>
<accession>A0A5C6D200</accession>
<reference evidence="1 2" key="1">
    <citation type="submission" date="2019-02" db="EMBL/GenBank/DDBJ databases">
        <title>Deep-cultivation of Planctomycetes and their phenomic and genomic characterization uncovers novel biology.</title>
        <authorList>
            <person name="Wiegand S."/>
            <person name="Jogler M."/>
            <person name="Boedeker C."/>
            <person name="Pinto D."/>
            <person name="Vollmers J."/>
            <person name="Rivas-Marin E."/>
            <person name="Kohn T."/>
            <person name="Peeters S.H."/>
            <person name="Heuer A."/>
            <person name="Rast P."/>
            <person name="Oberbeckmann S."/>
            <person name="Bunk B."/>
            <person name="Jeske O."/>
            <person name="Meyerdierks A."/>
            <person name="Storesund J.E."/>
            <person name="Kallscheuer N."/>
            <person name="Luecker S."/>
            <person name="Lage O.M."/>
            <person name="Pohl T."/>
            <person name="Merkel B.J."/>
            <person name="Hornburger P."/>
            <person name="Mueller R.-W."/>
            <person name="Bruemmer F."/>
            <person name="Labrenz M."/>
            <person name="Spormann A.M."/>
            <person name="Op Den Camp H."/>
            <person name="Overmann J."/>
            <person name="Amann R."/>
            <person name="Jetten M.S.M."/>
            <person name="Mascher T."/>
            <person name="Medema M.H."/>
            <person name="Devos D.P."/>
            <person name="Kaster A.-K."/>
            <person name="Ovreas L."/>
            <person name="Rohde M."/>
            <person name="Galperin M.Y."/>
            <person name="Jogler C."/>
        </authorList>
    </citation>
    <scope>NUCLEOTIDE SEQUENCE [LARGE SCALE GENOMIC DNA]</scope>
    <source>
        <strain evidence="1 2">Pla144</strain>
    </source>
</reference>
<dbReference type="InterPro" id="IPR029033">
    <property type="entry name" value="His_PPase_superfam"/>
</dbReference>
<dbReference type="InterPro" id="IPR013078">
    <property type="entry name" value="His_Pase_superF_clade-1"/>
</dbReference>
<dbReference type="Pfam" id="PF00300">
    <property type="entry name" value="His_Phos_1"/>
    <property type="match status" value="1"/>
</dbReference>
<dbReference type="AlphaFoldDB" id="A0A5C6D200"/>
<evidence type="ECO:0000313" key="2">
    <source>
        <dbReference type="Proteomes" id="UP000318437"/>
    </source>
</evidence>
<name>A0A5C6D200_9BACT</name>
<protein>
    <submittedName>
        <fullName evidence="1">Phosphohistidine phosphatase</fullName>
    </submittedName>
</protein>